<feature type="transmembrane region" description="Helical" evidence="1">
    <location>
        <begin position="63"/>
        <end position="84"/>
    </location>
</feature>
<gene>
    <name evidence="2" type="ORF">PAPYR_162</name>
</gene>
<dbReference type="Proteomes" id="UP001141327">
    <property type="component" value="Unassembled WGS sequence"/>
</dbReference>
<reference evidence="2" key="1">
    <citation type="journal article" date="2022" name="bioRxiv">
        <title>Genomics of Preaxostyla Flagellates Illuminates Evolutionary Transitions and the Path Towards Mitochondrial Loss.</title>
        <authorList>
            <person name="Novak L.V.F."/>
            <person name="Treitli S.C."/>
            <person name="Pyrih J."/>
            <person name="Halakuc P."/>
            <person name="Pipaliya S.V."/>
            <person name="Vacek V."/>
            <person name="Brzon O."/>
            <person name="Soukal P."/>
            <person name="Eme L."/>
            <person name="Dacks J.B."/>
            <person name="Karnkowska A."/>
            <person name="Elias M."/>
            <person name="Hampl V."/>
        </authorList>
    </citation>
    <scope>NUCLEOTIDE SEQUENCE</scope>
    <source>
        <strain evidence="2">RCP-MX</strain>
    </source>
</reference>
<name>A0ABQ8UV12_9EUKA</name>
<proteinExistence type="predicted"/>
<keyword evidence="1" id="KW-0812">Transmembrane</keyword>
<sequence>MNRSSGADLAVLQPVMTRESKTPVAGELLVRRTASRPSSESGESQDDQFAVILESKPMKICNIITSVLISLVVVANIILLALLIPSASMGTSECSWWRAGMPLLALGIILLILAVINLAFLIVYVVLRIRRSKADDFSTDDVITTKRKVVPIISVIFALCNFTHLGVSILLLIHGFIPSEVTTTCAMAPLYAKVAGLVGCAVLPLSWWEAWFPLKCGSDLAD</sequence>
<evidence type="ECO:0000256" key="1">
    <source>
        <dbReference type="SAM" id="Phobius"/>
    </source>
</evidence>
<dbReference type="EMBL" id="JAPMOS010000001">
    <property type="protein sequence ID" value="KAJ4462941.1"/>
    <property type="molecule type" value="Genomic_DNA"/>
</dbReference>
<organism evidence="2 3">
    <name type="scientific">Paratrimastix pyriformis</name>
    <dbReference type="NCBI Taxonomy" id="342808"/>
    <lineage>
        <taxon>Eukaryota</taxon>
        <taxon>Metamonada</taxon>
        <taxon>Preaxostyla</taxon>
        <taxon>Paratrimastigidae</taxon>
        <taxon>Paratrimastix</taxon>
    </lineage>
</organism>
<keyword evidence="3" id="KW-1185">Reference proteome</keyword>
<protein>
    <submittedName>
        <fullName evidence="2">Uncharacterized protein</fullName>
    </submittedName>
</protein>
<feature type="transmembrane region" description="Helical" evidence="1">
    <location>
        <begin position="148"/>
        <end position="177"/>
    </location>
</feature>
<keyword evidence="1" id="KW-0472">Membrane</keyword>
<feature type="transmembrane region" description="Helical" evidence="1">
    <location>
        <begin position="104"/>
        <end position="127"/>
    </location>
</feature>
<keyword evidence="1" id="KW-1133">Transmembrane helix</keyword>
<evidence type="ECO:0000313" key="2">
    <source>
        <dbReference type="EMBL" id="KAJ4462941.1"/>
    </source>
</evidence>
<feature type="transmembrane region" description="Helical" evidence="1">
    <location>
        <begin position="189"/>
        <end position="208"/>
    </location>
</feature>
<evidence type="ECO:0000313" key="3">
    <source>
        <dbReference type="Proteomes" id="UP001141327"/>
    </source>
</evidence>
<comment type="caution">
    <text evidence="2">The sequence shown here is derived from an EMBL/GenBank/DDBJ whole genome shotgun (WGS) entry which is preliminary data.</text>
</comment>
<accession>A0ABQ8UV12</accession>